<gene>
    <name evidence="1" type="ORF">EJ995_08150</name>
</gene>
<accession>A0A3S9MY65</accession>
<protein>
    <submittedName>
        <fullName evidence="1">Uncharacterized protein</fullName>
    </submittedName>
</protein>
<reference evidence="1 2" key="1">
    <citation type="submission" date="2018-12" db="EMBL/GenBank/DDBJ databases">
        <title>Complete genome of Nonlabens sp. MJ115.</title>
        <authorList>
            <person name="Choi H.S."/>
            <person name="Jung J."/>
        </authorList>
    </citation>
    <scope>NUCLEOTIDE SEQUENCE [LARGE SCALE GENOMIC DNA]</scope>
    <source>
        <strain evidence="1 2">MJ115</strain>
    </source>
</reference>
<organism evidence="1 2">
    <name type="scientific">Nonlabens ponticola</name>
    <dbReference type="NCBI Taxonomy" id="2496866"/>
    <lineage>
        <taxon>Bacteria</taxon>
        <taxon>Pseudomonadati</taxon>
        <taxon>Bacteroidota</taxon>
        <taxon>Flavobacteriia</taxon>
        <taxon>Flavobacteriales</taxon>
        <taxon>Flavobacteriaceae</taxon>
        <taxon>Nonlabens</taxon>
    </lineage>
</organism>
<dbReference type="Proteomes" id="UP000279600">
    <property type="component" value="Chromosome"/>
</dbReference>
<proteinExistence type="predicted"/>
<dbReference type="OrthoDB" id="628799at2"/>
<keyword evidence="2" id="KW-1185">Reference proteome</keyword>
<dbReference type="EMBL" id="CP034549">
    <property type="protein sequence ID" value="AZQ44206.1"/>
    <property type="molecule type" value="Genomic_DNA"/>
</dbReference>
<dbReference type="RefSeq" id="WP_126447413.1">
    <property type="nucleotide sequence ID" value="NZ_CP034549.1"/>
</dbReference>
<sequence>MLTDQVTFETKVWEKDWEFILKNNYLKKVIDYCNHEFDHRQIIINNVKDLNGVKKHCDRLINNGVIDSYHAVHDHEKETLEHFQLDKTHFGAGYVYSIAEIVGIQQCPTPFLFHLSGDSWIPKDQATWIPDGVQLLKNNKDVICVNPAWNFAFDQVQNESTKVVEPFAISQGFSDQAYLIETAVFKENIYSHDHQDSQRYPVYGGDLFEKRIDSFMRDCSKYRATHMQTSYVSKNFPRDFFSRKLLRKKIVSDRIG</sequence>
<evidence type="ECO:0000313" key="2">
    <source>
        <dbReference type="Proteomes" id="UP000279600"/>
    </source>
</evidence>
<dbReference type="AlphaFoldDB" id="A0A3S9MY65"/>
<name>A0A3S9MY65_9FLAO</name>
<evidence type="ECO:0000313" key="1">
    <source>
        <dbReference type="EMBL" id="AZQ44206.1"/>
    </source>
</evidence>
<dbReference type="KEGG" id="noj:EJ995_08150"/>